<sequence>MFNSDSDSDSSFKGIEIIPPTPTSLAEAVENIPRGLSSDPPLPGPYRSSEKLLLTKALVYDYVFNTRGIESPYHGLYSHHFTEWLAPYPNLVPFIQFSLWLNKTSEVDTYEPRAGVGHGTGDDIGSEQQTTVPRDSDVASVMIEGDEADTSFSSAHTVPNEPGWERFPDLSVVHARFFRMAMQASAALEEHYHHSFVHLHGCRAYHACCAILGEFKRGPPRGLYNSENNQEIQKAFL</sequence>
<evidence type="ECO:0000256" key="1">
    <source>
        <dbReference type="SAM" id="MobiDB-lite"/>
    </source>
</evidence>
<keyword evidence="3" id="KW-1185">Reference proteome</keyword>
<evidence type="ECO:0000313" key="2">
    <source>
        <dbReference type="EMBL" id="KAL0564040.1"/>
    </source>
</evidence>
<gene>
    <name evidence="2" type="ORF">V5O48_018018</name>
</gene>
<dbReference type="Proteomes" id="UP001465976">
    <property type="component" value="Unassembled WGS sequence"/>
</dbReference>
<protein>
    <submittedName>
        <fullName evidence="2">Uncharacterized protein</fullName>
    </submittedName>
</protein>
<proteinExistence type="predicted"/>
<feature type="region of interest" description="Disordered" evidence="1">
    <location>
        <begin position="115"/>
        <end position="134"/>
    </location>
</feature>
<name>A0ABR3EMJ0_9AGAR</name>
<dbReference type="EMBL" id="JBAHYK010003033">
    <property type="protein sequence ID" value="KAL0564040.1"/>
    <property type="molecule type" value="Genomic_DNA"/>
</dbReference>
<accession>A0ABR3EMJ0</accession>
<organism evidence="2 3">
    <name type="scientific">Marasmius crinis-equi</name>
    <dbReference type="NCBI Taxonomy" id="585013"/>
    <lineage>
        <taxon>Eukaryota</taxon>
        <taxon>Fungi</taxon>
        <taxon>Dikarya</taxon>
        <taxon>Basidiomycota</taxon>
        <taxon>Agaricomycotina</taxon>
        <taxon>Agaricomycetes</taxon>
        <taxon>Agaricomycetidae</taxon>
        <taxon>Agaricales</taxon>
        <taxon>Marasmiineae</taxon>
        <taxon>Marasmiaceae</taxon>
        <taxon>Marasmius</taxon>
    </lineage>
</organism>
<evidence type="ECO:0000313" key="3">
    <source>
        <dbReference type="Proteomes" id="UP001465976"/>
    </source>
</evidence>
<comment type="caution">
    <text evidence="2">The sequence shown here is derived from an EMBL/GenBank/DDBJ whole genome shotgun (WGS) entry which is preliminary data.</text>
</comment>
<reference evidence="2 3" key="1">
    <citation type="submission" date="2024-02" db="EMBL/GenBank/DDBJ databases">
        <title>A draft genome for the cacao thread blight pathogen Marasmius crinis-equi.</title>
        <authorList>
            <person name="Cohen S.P."/>
            <person name="Baruah I.K."/>
            <person name="Amoako-Attah I."/>
            <person name="Bukari Y."/>
            <person name="Meinhardt L.W."/>
            <person name="Bailey B.A."/>
        </authorList>
    </citation>
    <scope>NUCLEOTIDE SEQUENCE [LARGE SCALE GENOMIC DNA]</scope>
    <source>
        <strain evidence="2 3">GH-76</strain>
    </source>
</reference>